<keyword evidence="1" id="KW-0472">Membrane</keyword>
<reference evidence="5" key="1">
    <citation type="submission" date="2020-05" db="EMBL/GenBank/DDBJ databases">
        <authorList>
            <person name="Chiriac C."/>
            <person name="Salcher M."/>
            <person name="Ghai R."/>
            <person name="Kavagutti S V."/>
        </authorList>
    </citation>
    <scope>NUCLEOTIDE SEQUENCE</scope>
</reference>
<dbReference type="InterPro" id="IPR037185">
    <property type="entry name" value="EmrE-like"/>
</dbReference>
<evidence type="ECO:0000313" key="5">
    <source>
        <dbReference type="EMBL" id="CAB4983910.1"/>
    </source>
</evidence>
<gene>
    <name evidence="3" type="ORF">UFOPK2967_00378</name>
    <name evidence="4" type="ORF">UFOPK3587_00500</name>
    <name evidence="5" type="ORF">UFOPK3984_00566</name>
    <name evidence="6" type="ORF">UFOPK4114_00470</name>
</gene>
<feature type="transmembrane region" description="Helical" evidence="1">
    <location>
        <begin position="209"/>
        <end position="230"/>
    </location>
</feature>
<feature type="transmembrane region" description="Helical" evidence="1">
    <location>
        <begin position="263"/>
        <end position="279"/>
    </location>
</feature>
<evidence type="ECO:0000313" key="4">
    <source>
        <dbReference type="EMBL" id="CAB4901409.1"/>
    </source>
</evidence>
<dbReference type="EMBL" id="CAFBMN010000016">
    <property type="protein sequence ID" value="CAB4901409.1"/>
    <property type="molecule type" value="Genomic_DNA"/>
</dbReference>
<dbReference type="EMBL" id="CAFBPP010000012">
    <property type="protein sequence ID" value="CAB5014809.1"/>
    <property type="molecule type" value="Genomic_DNA"/>
</dbReference>
<feature type="transmembrane region" description="Helical" evidence="1">
    <location>
        <begin position="142"/>
        <end position="160"/>
    </location>
</feature>
<dbReference type="PANTHER" id="PTHR22911:SF79">
    <property type="entry name" value="MOBA-LIKE NTP TRANSFERASE DOMAIN-CONTAINING PROTEIN"/>
    <property type="match status" value="1"/>
</dbReference>
<dbReference type="PANTHER" id="PTHR22911">
    <property type="entry name" value="ACYL-MALONYL CONDENSING ENZYME-RELATED"/>
    <property type="match status" value="1"/>
</dbReference>
<dbReference type="GO" id="GO:0016020">
    <property type="term" value="C:membrane"/>
    <property type="evidence" value="ECO:0007669"/>
    <property type="project" value="InterPro"/>
</dbReference>
<proteinExistence type="predicted"/>
<keyword evidence="1" id="KW-1133">Transmembrane helix</keyword>
<dbReference type="AlphaFoldDB" id="A0A6J7MS05"/>
<protein>
    <submittedName>
        <fullName evidence="5">Unannotated protein</fullName>
    </submittedName>
</protein>
<keyword evidence="1" id="KW-0812">Transmembrane</keyword>
<evidence type="ECO:0000256" key="1">
    <source>
        <dbReference type="SAM" id="Phobius"/>
    </source>
</evidence>
<dbReference type="InterPro" id="IPR000620">
    <property type="entry name" value="EamA_dom"/>
</dbReference>
<feature type="domain" description="EamA" evidence="2">
    <location>
        <begin position="8"/>
        <end position="134"/>
    </location>
</feature>
<sequence>MNNRYGSLILSGIFFGTTGTAQALGPDGLSPLAVGSGRLIFGALLLWIITRFTTKTAIPIEKKDLWSASIGFTLYQLTFFSAVKSTGVTIGTVTALGSAPALTGLIAFLLKGERPSKRWFLATAVTTCGIAVLSSAKGFSHFNLSGFLLALGAGASYSLFAVASKSALTSGVGIPEAMTKIILLASVLGAPFLFVGDFAPFVSLHGIEMLVWLGLIPTALAYLAYAYGLIAVQASTASTLILAEPATATLLAALILRESLNQRSLYGIAIIACGLIYLAREKTTLKQ</sequence>
<evidence type="ECO:0000313" key="6">
    <source>
        <dbReference type="EMBL" id="CAB5014809.1"/>
    </source>
</evidence>
<dbReference type="SUPFAM" id="SSF103481">
    <property type="entry name" value="Multidrug resistance efflux transporter EmrE"/>
    <property type="match status" value="2"/>
</dbReference>
<feature type="transmembrane region" description="Helical" evidence="1">
    <location>
        <begin position="237"/>
        <end position="257"/>
    </location>
</feature>
<name>A0A6J7MS05_9ZZZZ</name>
<dbReference type="EMBL" id="CAFAAC010000013">
    <property type="protein sequence ID" value="CAB4782166.1"/>
    <property type="molecule type" value="Genomic_DNA"/>
</dbReference>
<evidence type="ECO:0000259" key="2">
    <source>
        <dbReference type="Pfam" id="PF00892"/>
    </source>
</evidence>
<feature type="transmembrane region" description="Helical" evidence="1">
    <location>
        <begin position="65"/>
        <end position="83"/>
    </location>
</feature>
<dbReference type="Pfam" id="PF00892">
    <property type="entry name" value="EamA"/>
    <property type="match status" value="2"/>
</dbReference>
<feature type="domain" description="EamA" evidence="2">
    <location>
        <begin position="145"/>
        <end position="278"/>
    </location>
</feature>
<organism evidence="5">
    <name type="scientific">freshwater metagenome</name>
    <dbReference type="NCBI Taxonomy" id="449393"/>
    <lineage>
        <taxon>unclassified sequences</taxon>
        <taxon>metagenomes</taxon>
        <taxon>ecological metagenomes</taxon>
    </lineage>
</organism>
<accession>A0A6J7MS05</accession>
<feature type="transmembrane region" description="Helical" evidence="1">
    <location>
        <begin position="89"/>
        <end position="110"/>
    </location>
</feature>
<feature type="transmembrane region" description="Helical" evidence="1">
    <location>
        <begin position="181"/>
        <end position="203"/>
    </location>
</feature>
<feature type="transmembrane region" description="Helical" evidence="1">
    <location>
        <begin position="119"/>
        <end position="136"/>
    </location>
</feature>
<dbReference type="EMBL" id="CAFBOP010000015">
    <property type="protein sequence ID" value="CAB4983910.1"/>
    <property type="molecule type" value="Genomic_DNA"/>
</dbReference>
<evidence type="ECO:0000313" key="3">
    <source>
        <dbReference type="EMBL" id="CAB4782166.1"/>
    </source>
</evidence>
<feature type="transmembrane region" description="Helical" evidence="1">
    <location>
        <begin position="33"/>
        <end position="53"/>
    </location>
</feature>